<dbReference type="EMBL" id="VLTN01000043">
    <property type="protein sequence ID" value="KAA0149407.1"/>
    <property type="molecule type" value="Genomic_DNA"/>
</dbReference>
<feature type="region of interest" description="Disordered" evidence="1">
    <location>
        <begin position="133"/>
        <end position="160"/>
    </location>
</feature>
<evidence type="ECO:0000313" key="2">
    <source>
        <dbReference type="EMBL" id="KAA0149407.1"/>
    </source>
</evidence>
<accession>A0A5A8C9R2</accession>
<feature type="compositionally biased region" description="Basic and acidic residues" evidence="1">
    <location>
        <begin position="136"/>
        <end position="149"/>
    </location>
</feature>
<comment type="caution">
    <text evidence="2">The sequence shown here is derived from an EMBL/GenBank/DDBJ whole genome shotgun (WGS) entry which is preliminary data.</text>
</comment>
<keyword evidence="3" id="KW-1185">Reference proteome</keyword>
<proteinExistence type="predicted"/>
<evidence type="ECO:0000313" key="3">
    <source>
        <dbReference type="Proteomes" id="UP000323011"/>
    </source>
</evidence>
<dbReference type="Proteomes" id="UP000323011">
    <property type="component" value="Unassembled WGS sequence"/>
</dbReference>
<evidence type="ECO:0000256" key="1">
    <source>
        <dbReference type="SAM" id="MobiDB-lite"/>
    </source>
</evidence>
<sequence>MAESVADSQGGPPDKWVQHLQEYRQAQLRPDLYEAAKRREPKVTHGSVMARDRAFDPVLGRFRDGAVERATAQREREAAVAASNRGRDKQLRVSQRYDIVTHKALVDDEPVATARPPSQTYRSRVGFNIISNEPLTNHHFDRPDRRPRGGDSGVGGGGARAHVAHASMDRDFDVVTGRYLADHEAKAARDEDIARRRAADRWWQTRDFDPVRQRFYDAEKDAKAAAAEAAAQQRRGAAKAAALPPAERLRETAGYDVVGHRVIDEERMRVIDARIHRPLVRPLRQETEARLTKEGVVAAERAAGRSVRRAALKNARDLPDRRPFDMLTGAPLRGVDAAEAHAEETRSLFK</sequence>
<feature type="compositionally biased region" description="Gly residues" evidence="1">
    <location>
        <begin position="150"/>
        <end position="159"/>
    </location>
</feature>
<dbReference type="AlphaFoldDB" id="A0A5A8C9R2"/>
<reference evidence="2 3" key="1">
    <citation type="submission" date="2019-07" db="EMBL/GenBank/DDBJ databases">
        <title>Genomes of Cafeteria roenbergensis.</title>
        <authorList>
            <person name="Fischer M.G."/>
            <person name="Hackl T."/>
            <person name="Roman M."/>
        </authorList>
    </citation>
    <scope>NUCLEOTIDE SEQUENCE [LARGE SCALE GENOMIC DNA]</scope>
    <source>
        <strain evidence="2 3">BVI</strain>
    </source>
</reference>
<gene>
    <name evidence="2" type="ORF">FNF29_05960</name>
</gene>
<protein>
    <submittedName>
        <fullName evidence="2">Uncharacterized protein</fullName>
    </submittedName>
</protein>
<organism evidence="2 3">
    <name type="scientific">Cafeteria roenbergensis</name>
    <name type="common">Marine flagellate</name>
    <dbReference type="NCBI Taxonomy" id="33653"/>
    <lineage>
        <taxon>Eukaryota</taxon>
        <taxon>Sar</taxon>
        <taxon>Stramenopiles</taxon>
        <taxon>Bigyra</taxon>
        <taxon>Opalozoa</taxon>
        <taxon>Bicosoecida</taxon>
        <taxon>Cafeteriaceae</taxon>
        <taxon>Cafeteria</taxon>
    </lineage>
</organism>
<name>A0A5A8C9R2_CAFRO</name>